<dbReference type="InterPro" id="IPR042120">
    <property type="entry name" value="MutL_C_dimsub"/>
</dbReference>
<comment type="similarity">
    <text evidence="1 4">Belongs to the DNA mismatch repair MutL/HexB family.</text>
</comment>
<name>A0A0R2JM58_9LACO</name>
<comment type="function">
    <text evidence="4">This protein is involved in the repair of mismatches in DNA. It is required for dam-dependent methyl-directed DNA mismatch repair. May act as a 'molecular matchmaker', a protein that promotes the formation of a stable complex between two or more DNA-binding proteins in an ATP-dependent manner without itself being part of a final effector complex.</text>
</comment>
<dbReference type="AlphaFoldDB" id="A0A0R2JM58"/>
<dbReference type="InterPro" id="IPR020568">
    <property type="entry name" value="Ribosomal_Su5_D2-typ_SF"/>
</dbReference>
<keyword evidence="8" id="KW-1185">Reference proteome</keyword>
<protein>
    <recommendedName>
        <fullName evidence="4">DNA mismatch repair protein MutL</fullName>
    </recommendedName>
</protein>
<dbReference type="InterPro" id="IPR014790">
    <property type="entry name" value="MutL_C"/>
</dbReference>
<dbReference type="STRING" id="1616.IV73_GL000664"/>
<evidence type="ECO:0000259" key="5">
    <source>
        <dbReference type="SMART" id="SM00853"/>
    </source>
</evidence>
<dbReference type="Pfam" id="PF13589">
    <property type="entry name" value="HATPase_c_3"/>
    <property type="match status" value="1"/>
</dbReference>
<dbReference type="OrthoDB" id="9763467at2"/>
<dbReference type="RefSeq" id="WP_057754716.1">
    <property type="nucleotide sequence ID" value="NZ_JQBP01000002.1"/>
</dbReference>
<proteinExistence type="inferred from homology"/>
<evidence type="ECO:0000313" key="8">
    <source>
        <dbReference type="Proteomes" id="UP000051655"/>
    </source>
</evidence>
<organism evidence="7 8">
    <name type="scientific">Weissella kandleri</name>
    <dbReference type="NCBI Taxonomy" id="1616"/>
    <lineage>
        <taxon>Bacteria</taxon>
        <taxon>Bacillati</taxon>
        <taxon>Bacillota</taxon>
        <taxon>Bacilli</taxon>
        <taxon>Lactobacillales</taxon>
        <taxon>Lactobacillaceae</taxon>
        <taxon>Weissella</taxon>
    </lineage>
</organism>
<dbReference type="InterPro" id="IPR037198">
    <property type="entry name" value="MutL_C_sf"/>
</dbReference>
<dbReference type="PROSITE" id="PS00058">
    <property type="entry name" value="DNA_MISMATCH_REPAIR_1"/>
    <property type="match status" value="1"/>
</dbReference>
<keyword evidence="2 4" id="KW-0227">DNA damage</keyword>
<dbReference type="InterPro" id="IPR002099">
    <property type="entry name" value="MutL/Mlh/PMS"/>
</dbReference>
<evidence type="ECO:0000256" key="1">
    <source>
        <dbReference type="ARBA" id="ARBA00006082"/>
    </source>
</evidence>
<feature type="domain" description="MutL C-terminal dimerisation" evidence="5">
    <location>
        <begin position="477"/>
        <end position="619"/>
    </location>
</feature>
<dbReference type="SUPFAM" id="SSF118116">
    <property type="entry name" value="DNA mismatch repair protein MutL"/>
    <property type="match status" value="1"/>
</dbReference>
<dbReference type="SUPFAM" id="SSF54211">
    <property type="entry name" value="Ribosomal protein S5 domain 2-like"/>
    <property type="match status" value="1"/>
</dbReference>
<dbReference type="InterPro" id="IPR036890">
    <property type="entry name" value="HATPase_C_sf"/>
</dbReference>
<dbReference type="CDD" id="cd16926">
    <property type="entry name" value="HATPase_MutL-MLH-PMS-like"/>
    <property type="match status" value="1"/>
</dbReference>
<evidence type="ECO:0000256" key="2">
    <source>
        <dbReference type="ARBA" id="ARBA00022763"/>
    </source>
</evidence>
<comment type="caution">
    <text evidence="7">The sequence shown here is derived from an EMBL/GenBank/DDBJ whole genome shotgun (WGS) entry which is preliminary data.</text>
</comment>
<dbReference type="InterPro" id="IPR014762">
    <property type="entry name" value="DNA_mismatch_repair_CS"/>
</dbReference>
<dbReference type="HAMAP" id="MF_00149">
    <property type="entry name" value="DNA_mis_repair"/>
    <property type="match status" value="1"/>
</dbReference>
<dbReference type="InterPro" id="IPR042121">
    <property type="entry name" value="MutL_C_regsub"/>
</dbReference>
<dbReference type="FunFam" id="3.30.565.10:FF:000003">
    <property type="entry name" value="DNA mismatch repair endonuclease MutL"/>
    <property type="match status" value="1"/>
</dbReference>
<sequence>MADILELSETLANQIAAGEVIERPASVVKELVENAIDAKAHTIDVLVEAAGVQLIEVIDDGLGIPADQVKAAFLRHATSKIYDKGDLFKIMTLGFRGEALPSIASVADVTLETAVPDANQGAYVQIKGNEWLTKRSGSARQGTDVTVRDLFYNTPARLKYLKSQSTEMAKIVDIINRLAFSYPQIAFHLQHNGKKVLSTPGNGNLQQVISSVYGVNNAREMLAVEAHDADFKVQGWIAKPQVTRSNRSYMTLLINGRYVKNYALTNALLKGYGTRLMVGRFPISVLQIEMDPRLVDVNVHPQKFEVRISKEGQLAALLEQMVQAAFQTVNLIPDGYENLTETIANTANTNDESKDVGPSASINFVDQLNAASQKQVTSQFTMHESIEQAQTPLTAISEEKPPVEDMQVAPITIETKADLKRTTVQDFAHKYEGNEVTPFGPQNSTRLPGLQTALTWNGTADTSEQPTVNSGFPNLEYIGQFHGTFLFAQGLDGLYLIDQHAAQERIKYEAFHEQLAQTGLEQQKLLVPLVFEFSTAEMLQLEGEKAQLEELGLHLEPFGKNTLMLREHPGWMIAEQEEATVREMLDWVLRDGHLTLADFRERTAIMMACKRSIKANWKLNATEAQGLLDQLQQTKNPYNCPHGRPVVVHLTDRDLAKMFKRIQDSHEPWQEYDQHPF</sequence>
<dbReference type="Pfam" id="PF08676">
    <property type="entry name" value="MutL_C"/>
    <property type="match status" value="1"/>
</dbReference>
<dbReference type="GO" id="GO:0006298">
    <property type="term" value="P:mismatch repair"/>
    <property type="evidence" value="ECO:0007669"/>
    <property type="project" value="UniProtKB-UniRule"/>
</dbReference>
<dbReference type="PANTHER" id="PTHR10073:SF12">
    <property type="entry name" value="DNA MISMATCH REPAIR PROTEIN MLH1"/>
    <property type="match status" value="1"/>
</dbReference>
<evidence type="ECO:0000313" key="7">
    <source>
        <dbReference type="EMBL" id="KRN75495.1"/>
    </source>
</evidence>
<dbReference type="Gene3D" id="3.30.1540.20">
    <property type="entry name" value="MutL, C-terminal domain, dimerisation subdomain"/>
    <property type="match status" value="1"/>
</dbReference>
<dbReference type="GO" id="GO:0140664">
    <property type="term" value="F:ATP-dependent DNA damage sensor activity"/>
    <property type="evidence" value="ECO:0007669"/>
    <property type="project" value="InterPro"/>
</dbReference>
<dbReference type="GO" id="GO:0016887">
    <property type="term" value="F:ATP hydrolysis activity"/>
    <property type="evidence" value="ECO:0007669"/>
    <property type="project" value="InterPro"/>
</dbReference>
<dbReference type="InterPro" id="IPR013507">
    <property type="entry name" value="DNA_mismatch_S5_2-like"/>
</dbReference>
<dbReference type="Gene3D" id="3.30.230.10">
    <property type="match status" value="1"/>
</dbReference>
<dbReference type="PATRIC" id="fig|1616.3.peg.682"/>
<dbReference type="Gene3D" id="3.30.565.10">
    <property type="entry name" value="Histidine kinase-like ATPase, C-terminal domain"/>
    <property type="match status" value="1"/>
</dbReference>
<dbReference type="Proteomes" id="UP000051655">
    <property type="component" value="Unassembled WGS sequence"/>
</dbReference>
<dbReference type="InterPro" id="IPR020667">
    <property type="entry name" value="DNA_mismatch_repair_MutL"/>
</dbReference>
<dbReference type="InterPro" id="IPR038973">
    <property type="entry name" value="MutL/Mlh/Pms-like"/>
</dbReference>
<dbReference type="SUPFAM" id="SSF55874">
    <property type="entry name" value="ATPase domain of HSP90 chaperone/DNA topoisomerase II/histidine kinase"/>
    <property type="match status" value="1"/>
</dbReference>
<dbReference type="SMART" id="SM01340">
    <property type="entry name" value="DNA_mis_repair"/>
    <property type="match status" value="1"/>
</dbReference>
<dbReference type="GO" id="GO:0030983">
    <property type="term" value="F:mismatched DNA binding"/>
    <property type="evidence" value="ECO:0007669"/>
    <property type="project" value="InterPro"/>
</dbReference>
<dbReference type="NCBIfam" id="TIGR00585">
    <property type="entry name" value="mutl"/>
    <property type="match status" value="1"/>
</dbReference>
<gene>
    <name evidence="4" type="primary">mutL</name>
    <name evidence="7" type="ORF">IV73_GL000664</name>
</gene>
<dbReference type="Gene3D" id="3.30.1370.100">
    <property type="entry name" value="MutL, C-terminal domain, regulatory subdomain"/>
    <property type="match status" value="1"/>
</dbReference>
<dbReference type="CDD" id="cd00782">
    <property type="entry name" value="MutL_Trans"/>
    <property type="match status" value="1"/>
</dbReference>
<dbReference type="InterPro" id="IPR014721">
    <property type="entry name" value="Ribsml_uS5_D2-typ_fold_subgr"/>
</dbReference>
<dbReference type="PANTHER" id="PTHR10073">
    <property type="entry name" value="DNA MISMATCH REPAIR PROTEIN MLH, PMS, MUTL"/>
    <property type="match status" value="1"/>
</dbReference>
<reference evidence="7 8" key="1">
    <citation type="journal article" date="2015" name="Genome Announc.">
        <title>Expanding the biotechnology potential of lactobacilli through comparative genomics of 213 strains and associated genera.</title>
        <authorList>
            <person name="Sun Z."/>
            <person name="Harris H.M."/>
            <person name="McCann A."/>
            <person name="Guo C."/>
            <person name="Argimon S."/>
            <person name="Zhang W."/>
            <person name="Yang X."/>
            <person name="Jeffery I.B."/>
            <person name="Cooney J.C."/>
            <person name="Kagawa T.F."/>
            <person name="Liu W."/>
            <person name="Song Y."/>
            <person name="Salvetti E."/>
            <person name="Wrobel A."/>
            <person name="Rasinkangas P."/>
            <person name="Parkhill J."/>
            <person name="Rea M.C."/>
            <person name="O'Sullivan O."/>
            <person name="Ritari J."/>
            <person name="Douillard F.P."/>
            <person name="Paul Ross R."/>
            <person name="Yang R."/>
            <person name="Briner A.E."/>
            <person name="Felis G.E."/>
            <person name="de Vos W.M."/>
            <person name="Barrangou R."/>
            <person name="Klaenhammer T.R."/>
            <person name="Caufield P.W."/>
            <person name="Cui Y."/>
            <person name="Zhang H."/>
            <person name="O'Toole P.W."/>
        </authorList>
    </citation>
    <scope>NUCLEOTIDE SEQUENCE [LARGE SCALE GENOMIC DNA]</scope>
    <source>
        <strain evidence="7 8">DSM 20593</strain>
    </source>
</reference>
<keyword evidence="3 4" id="KW-0234">DNA repair</keyword>
<dbReference type="NCBIfam" id="NF000950">
    <property type="entry name" value="PRK00095.1-3"/>
    <property type="match status" value="1"/>
</dbReference>
<dbReference type="EMBL" id="JQBP01000002">
    <property type="protein sequence ID" value="KRN75495.1"/>
    <property type="molecule type" value="Genomic_DNA"/>
</dbReference>
<evidence type="ECO:0000259" key="6">
    <source>
        <dbReference type="SMART" id="SM01340"/>
    </source>
</evidence>
<dbReference type="GO" id="GO:0005524">
    <property type="term" value="F:ATP binding"/>
    <property type="evidence" value="ECO:0007669"/>
    <property type="project" value="InterPro"/>
</dbReference>
<dbReference type="GO" id="GO:0032300">
    <property type="term" value="C:mismatch repair complex"/>
    <property type="evidence" value="ECO:0007669"/>
    <property type="project" value="InterPro"/>
</dbReference>
<feature type="domain" description="DNA mismatch repair protein S5" evidence="6">
    <location>
        <begin position="209"/>
        <end position="327"/>
    </location>
</feature>
<dbReference type="Pfam" id="PF01119">
    <property type="entry name" value="DNA_mis_repair"/>
    <property type="match status" value="1"/>
</dbReference>
<dbReference type="SMART" id="SM00853">
    <property type="entry name" value="MutL_C"/>
    <property type="match status" value="1"/>
</dbReference>
<accession>A0A0R2JM58</accession>
<evidence type="ECO:0000256" key="4">
    <source>
        <dbReference type="HAMAP-Rule" id="MF_00149"/>
    </source>
</evidence>
<evidence type="ECO:0000256" key="3">
    <source>
        <dbReference type="ARBA" id="ARBA00023204"/>
    </source>
</evidence>